<proteinExistence type="inferred from homology"/>
<evidence type="ECO:0000256" key="4">
    <source>
        <dbReference type="ARBA" id="ARBA00022679"/>
    </source>
</evidence>
<keyword evidence="4 5" id="KW-0808">Transferase</keyword>
<dbReference type="Pfam" id="PF10237">
    <property type="entry name" value="N6-adenineMlase"/>
    <property type="match status" value="1"/>
</dbReference>
<comment type="function">
    <text evidence="5">S-adenosyl-L-methionine-dependent protein-lysine N-methyltransferase that methylates elongation factor 1-alpha.</text>
</comment>
<evidence type="ECO:0000256" key="6">
    <source>
        <dbReference type="SAM" id="MobiDB-lite"/>
    </source>
</evidence>
<dbReference type="EMBL" id="JAKOGI010000942">
    <property type="protein sequence ID" value="KAJ8429052.1"/>
    <property type="molecule type" value="Genomic_DNA"/>
</dbReference>
<dbReference type="AlphaFoldDB" id="A0A9Q1JQ96"/>
<keyword evidence="3 5" id="KW-0489">Methyltransferase</keyword>
<comment type="similarity">
    <text evidence="5">Belongs to the class I-like SAM-binding methyltransferase superfamily. EFM5 family.</text>
</comment>
<dbReference type="InterPro" id="IPR029063">
    <property type="entry name" value="SAM-dependent_MTases_sf"/>
</dbReference>
<dbReference type="OrthoDB" id="206354at2759"/>
<dbReference type="PROSITE" id="PS00092">
    <property type="entry name" value="N6_MTASE"/>
    <property type="match status" value="1"/>
</dbReference>
<dbReference type="EC" id="2.1.1.-" evidence="5"/>
<dbReference type="InterPro" id="IPR041370">
    <property type="entry name" value="Mlase_EEF1AKMT1/ZCCHC4"/>
</dbReference>
<dbReference type="PANTHER" id="PTHR13200">
    <property type="entry name" value="EEF1A LYSINE METHYLTRANSFERASE 1"/>
    <property type="match status" value="1"/>
</dbReference>
<organism evidence="7 8">
    <name type="scientific">Carnegiea gigantea</name>
    <dbReference type="NCBI Taxonomy" id="171969"/>
    <lineage>
        <taxon>Eukaryota</taxon>
        <taxon>Viridiplantae</taxon>
        <taxon>Streptophyta</taxon>
        <taxon>Embryophyta</taxon>
        <taxon>Tracheophyta</taxon>
        <taxon>Spermatophyta</taxon>
        <taxon>Magnoliopsida</taxon>
        <taxon>eudicotyledons</taxon>
        <taxon>Gunneridae</taxon>
        <taxon>Pentapetalae</taxon>
        <taxon>Caryophyllales</taxon>
        <taxon>Cactineae</taxon>
        <taxon>Cactaceae</taxon>
        <taxon>Cactoideae</taxon>
        <taxon>Echinocereeae</taxon>
        <taxon>Carnegiea</taxon>
    </lineage>
</organism>
<dbReference type="InterPro" id="IPR002052">
    <property type="entry name" value="DNA_methylase_N6_adenine_CS"/>
</dbReference>
<feature type="region of interest" description="Disordered" evidence="6">
    <location>
        <begin position="1"/>
        <end position="38"/>
    </location>
</feature>
<comment type="subcellular location">
    <subcellularLocation>
        <location evidence="1 5">Cytoplasm</location>
    </subcellularLocation>
</comment>
<dbReference type="GO" id="GO:0032259">
    <property type="term" value="P:methylation"/>
    <property type="evidence" value="ECO:0007669"/>
    <property type="project" value="UniProtKB-KW"/>
</dbReference>
<name>A0A9Q1JQ96_9CARY</name>
<dbReference type="HAMAP" id="MF_03187">
    <property type="entry name" value="Methyltr_EFM5"/>
    <property type="match status" value="1"/>
</dbReference>
<accession>A0A9Q1JQ96</accession>
<evidence type="ECO:0000256" key="3">
    <source>
        <dbReference type="ARBA" id="ARBA00022603"/>
    </source>
</evidence>
<keyword evidence="8" id="KW-1185">Reference proteome</keyword>
<dbReference type="GO" id="GO:0003676">
    <property type="term" value="F:nucleic acid binding"/>
    <property type="evidence" value="ECO:0007669"/>
    <property type="project" value="InterPro"/>
</dbReference>
<reference evidence="7" key="1">
    <citation type="submission" date="2022-04" db="EMBL/GenBank/DDBJ databases">
        <title>Carnegiea gigantea Genome sequencing and assembly v2.</title>
        <authorList>
            <person name="Copetti D."/>
            <person name="Sanderson M.J."/>
            <person name="Burquez A."/>
            <person name="Wojciechowski M.F."/>
        </authorList>
    </citation>
    <scope>NUCLEOTIDE SEQUENCE</scope>
    <source>
        <strain evidence="7">SGP5-SGP5p</strain>
        <tissue evidence="7">Aerial part</tissue>
    </source>
</reference>
<comment type="caution">
    <text evidence="7">The sequence shown here is derived from an EMBL/GenBank/DDBJ whole genome shotgun (WGS) entry which is preliminary data.</text>
</comment>
<evidence type="ECO:0000313" key="8">
    <source>
        <dbReference type="Proteomes" id="UP001153076"/>
    </source>
</evidence>
<dbReference type="Proteomes" id="UP001153076">
    <property type="component" value="Unassembled WGS sequence"/>
</dbReference>
<evidence type="ECO:0000313" key="7">
    <source>
        <dbReference type="EMBL" id="KAJ8429052.1"/>
    </source>
</evidence>
<evidence type="ECO:0000256" key="2">
    <source>
        <dbReference type="ARBA" id="ARBA00022490"/>
    </source>
</evidence>
<dbReference type="Gene3D" id="3.40.50.150">
    <property type="entry name" value="Vaccinia Virus protein VP39"/>
    <property type="match status" value="1"/>
</dbReference>
<gene>
    <name evidence="7" type="ORF">Cgig2_023923</name>
</gene>
<evidence type="ECO:0000256" key="5">
    <source>
        <dbReference type="HAMAP-Rule" id="MF_03187"/>
    </source>
</evidence>
<evidence type="ECO:0000256" key="1">
    <source>
        <dbReference type="ARBA" id="ARBA00004496"/>
    </source>
</evidence>
<sequence>MMGETHGTETQVSSMADTKPADALQDREEEEGDDDLPKLSPYALAALREFLAEQTSSAAPMERESEGKEAVQLLPEDWRLSQFWYSPETAQTVADEVSSLLTHFSDDALHSPPSVACIACPTLFAYLKKMYPDVRAQLFEYDRRFEQYGSDFTFYDYNLPEELPQAMKHAYQIIVSDPPYVSGECLEKVAQTIAFLAQPGKSLVLLLTGAVQKDKAATLLGLHPCGFRPQHTSKLGNEFRLFTNYDPGNRVGGWELEK</sequence>
<dbReference type="PANTHER" id="PTHR13200:SF0">
    <property type="entry name" value="EEF1A LYSINE METHYLTRANSFERASE 1"/>
    <property type="match status" value="1"/>
</dbReference>
<keyword evidence="2 5" id="KW-0963">Cytoplasm</keyword>
<protein>
    <recommendedName>
        <fullName evidence="5">Protein-lysine N-methyltransferase Cgig2_023923</fullName>
        <ecNumber evidence="5">2.1.1.-</ecNumber>
    </recommendedName>
</protein>
<dbReference type="GO" id="GO:0016279">
    <property type="term" value="F:protein-lysine N-methyltransferase activity"/>
    <property type="evidence" value="ECO:0007669"/>
    <property type="project" value="UniProtKB-UniRule"/>
</dbReference>
<dbReference type="InterPro" id="IPR019369">
    <property type="entry name" value="Efm5/EEF1AKMT1"/>
</dbReference>
<dbReference type="GO" id="GO:0005737">
    <property type="term" value="C:cytoplasm"/>
    <property type="evidence" value="ECO:0007669"/>
    <property type="project" value="UniProtKB-SubCell"/>
</dbReference>